<accession>A0A0F9JCV6</accession>
<evidence type="ECO:0000256" key="1">
    <source>
        <dbReference type="SAM" id="MobiDB-lite"/>
    </source>
</evidence>
<comment type="caution">
    <text evidence="2">The sequence shown here is derived from an EMBL/GenBank/DDBJ whole genome shotgun (WGS) entry which is preliminary data.</text>
</comment>
<feature type="compositionally biased region" description="Basic and acidic residues" evidence="1">
    <location>
        <begin position="247"/>
        <end position="259"/>
    </location>
</feature>
<gene>
    <name evidence="2" type="ORF">LCGC14_1771880</name>
</gene>
<feature type="compositionally biased region" description="Low complexity" evidence="1">
    <location>
        <begin position="170"/>
        <end position="180"/>
    </location>
</feature>
<feature type="region of interest" description="Disordered" evidence="1">
    <location>
        <begin position="157"/>
        <end position="180"/>
    </location>
</feature>
<feature type="compositionally biased region" description="Basic and acidic residues" evidence="1">
    <location>
        <begin position="290"/>
        <end position="301"/>
    </location>
</feature>
<protein>
    <submittedName>
        <fullName evidence="2">Uncharacterized protein</fullName>
    </submittedName>
</protein>
<evidence type="ECO:0000313" key="2">
    <source>
        <dbReference type="EMBL" id="KKM03686.1"/>
    </source>
</evidence>
<name>A0A0F9JCV6_9ZZZZ</name>
<dbReference type="AlphaFoldDB" id="A0A0F9JCV6"/>
<feature type="non-terminal residue" evidence="2">
    <location>
        <position position="301"/>
    </location>
</feature>
<feature type="region of interest" description="Disordered" evidence="1">
    <location>
        <begin position="271"/>
        <end position="301"/>
    </location>
</feature>
<sequence length="301" mass="32084">MLINQAGIFKCRIVDHGLAKSSGGWPQWVAQFEAVEGYNKEEDVWIDWAGEEENEIKGYFVLIGKSGETLGVKQIMAATGWDGVSFIELAAMDLSEVIVQTRIEPNTYKEKTTLQISWMDHEAAVPGGSVQKLDADGVKKLQAEFGNLLTNSGIVKAAGAPPKGKPKAPPVASSPAPGVVTKTSKAARIAAAKKAAGLETADAPGPEAGGTLTFAGMTIADMPQTAGVPEDKVEADAPAMPPDDQDLAERPDLPAKKCTSKEAWEIVVEYSREDVSDEDRAKAWQTGKGTIDKKGIKDYTE</sequence>
<dbReference type="EMBL" id="LAZR01016626">
    <property type="protein sequence ID" value="KKM03686.1"/>
    <property type="molecule type" value="Genomic_DNA"/>
</dbReference>
<proteinExistence type="predicted"/>
<organism evidence="2">
    <name type="scientific">marine sediment metagenome</name>
    <dbReference type="NCBI Taxonomy" id="412755"/>
    <lineage>
        <taxon>unclassified sequences</taxon>
        <taxon>metagenomes</taxon>
        <taxon>ecological metagenomes</taxon>
    </lineage>
</organism>
<feature type="region of interest" description="Disordered" evidence="1">
    <location>
        <begin position="234"/>
        <end position="259"/>
    </location>
</feature>
<feature type="compositionally biased region" description="Basic and acidic residues" evidence="1">
    <location>
        <begin position="271"/>
        <end position="282"/>
    </location>
</feature>
<reference evidence="2" key="1">
    <citation type="journal article" date="2015" name="Nature">
        <title>Complex archaea that bridge the gap between prokaryotes and eukaryotes.</title>
        <authorList>
            <person name="Spang A."/>
            <person name="Saw J.H."/>
            <person name="Jorgensen S.L."/>
            <person name="Zaremba-Niedzwiedzka K."/>
            <person name="Martijn J."/>
            <person name="Lind A.E."/>
            <person name="van Eijk R."/>
            <person name="Schleper C."/>
            <person name="Guy L."/>
            <person name="Ettema T.J."/>
        </authorList>
    </citation>
    <scope>NUCLEOTIDE SEQUENCE</scope>
</reference>